<proteinExistence type="inferred from homology"/>
<dbReference type="Pfam" id="PF03645">
    <property type="entry name" value="Tctex-1"/>
    <property type="match status" value="1"/>
</dbReference>
<dbReference type="InterPro" id="IPR005334">
    <property type="entry name" value="Tctex-1-like"/>
</dbReference>
<gene>
    <name evidence="4" type="primary">LOC116298508</name>
</gene>
<name>A0A6P8I4Q2_ACTTE</name>
<dbReference type="GO" id="GO:0007018">
    <property type="term" value="P:microtubule-based movement"/>
    <property type="evidence" value="ECO:0007669"/>
    <property type="project" value="TreeGrafter"/>
</dbReference>
<dbReference type="GO" id="GO:0045505">
    <property type="term" value="F:dynein intermediate chain binding"/>
    <property type="evidence" value="ECO:0007669"/>
    <property type="project" value="TreeGrafter"/>
</dbReference>
<dbReference type="InterPro" id="IPR038586">
    <property type="entry name" value="Tctex-1-like_sf"/>
</dbReference>
<feature type="compositionally biased region" description="Polar residues" evidence="2">
    <location>
        <begin position="12"/>
        <end position="30"/>
    </location>
</feature>
<dbReference type="GO" id="GO:0005868">
    <property type="term" value="C:cytoplasmic dynein complex"/>
    <property type="evidence" value="ECO:0007669"/>
    <property type="project" value="TreeGrafter"/>
</dbReference>
<dbReference type="CDD" id="cd21451">
    <property type="entry name" value="DLC-like_TCTEX1D"/>
    <property type="match status" value="1"/>
</dbReference>
<keyword evidence="3" id="KW-1185">Reference proteome</keyword>
<dbReference type="OrthoDB" id="10248487at2759"/>
<evidence type="ECO:0000313" key="3">
    <source>
        <dbReference type="Proteomes" id="UP000515163"/>
    </source>
</evidence>
<evidence type="ECO:0000256" key="2">
    <source>
        <dbReference type="SAM" id="MobiDB-lite"/>
    </source>
</evidence>
<dbReference type="RefSeq" id="XP_031562868.1">
    <property type="nucleotide sequence ID" value="XM_031707008.1"/>
</dbReference>
<organism evidence="3 4">
    <name type="scientific">Actinia tenebrosa</name>
    <name type="common">Australian red waratah sea anemone</name>
    <dbReference type="NCBI Taxonomy" id="6105"/>
    <lineage>
        <taxon>Eukaryota</taxon>
        <taxon>Metazoa</taxon>
        <taxon>Cnidaria</taxon>
        <taxon>Anthozoa</taxon>
        <taxon>Hexacorallia</taxon>
        <taxon>Actiniaria</taxon>
        <taxon>Actiniidae</taxon>
        <taxon>Actinia</taxon>
    </lineage>
</organism>
<evidence type="ECO:0000313" key="4">
    <source>
        <dbReference type="RefSeq" id="XP_031562868.1"/>
    </source>
</evidence>
<feature type="region of interest" description="Disordered" evidence="2">
    <location>
        <begin position="1"/>
        <end position="85"/>
    </location>
</feature>
<dbReference type="Gene3D" id="3.30.1140.40">
    <property type="entry name" value="Tctex-1"/>
    <property type="match status" value="1"/>
</dbReference>
<dbReference type="InParanoid" id="A0A6P8I4Q2"/>
<dbReference type="Proteomes" id="UP000515163">
    <property type="component" value="Unplaced"/>
</dbReference>
<reference evidence="4" key="1">
    <citation type="submission" date="2025-08" db="UniProtKB">
        <authorList>
            <consortium name="RefSeq"/>
        </authorList>
    </citation>
    <scope>IDENTIFICATION</scope>
    <source>
        <tissue evidence="4">Tentacle</tissue>
    </source>
</reference>
<evidence type="ECO:0000256" key="1">
    <source>
        <dbReference type="ARBA" id="ARBA00005361"/>
    </source>
</evidence>
<dbReference type="GO" id="GO:0005737">
    <property type="term" value="C:cytoplasm"/>
    <property type="evidence" value="ECO:0007669"/>
    <property type="project" value="TreeGrafter"/>
</dbReference>
<accession>A0A6P8I4Q2</accession>
<protein>
    <submittedName>
        <fullName evidence="4">Tctex1 domain-containing protein 1-like</fullName>
    </submittedName>
</protein>
<dbReference type="PANTHER" id="PTHR21255:SF65">
    <property type="entry name" value="TCTEX1 DOMAIN-CONTAINING PROTEIN 2"/>
    <property type="match status" value="1"/>
</dbReference>
<dbReference type="KEGG" id="aten:116298508"/>
<comment type="similarity">
    <text evidence="1">Belongs to the dynein light chain Tctex-type family.</text>
</comment>
<dbReference type="GeneID" id="116298508"/>
<dbReference type="PANTHER" id="PTHR21255">
    <property type="entry name" value="T-COMPLEX-ASSOCIATED-TESTIS-EXPRESSED 1/ DYNEIN LIGHT CHAIN"/>
    <property type="match status" value="1"/>
</dbReference>
<dbReference type="AlphaFoldDB" id="A0A6P8I4Q2"/>
<sequence length="221" mass="24886">MEAPKVILSKPVSESETPRFTQSGTANNATGRDGDRTRSSSIASEFHGSPQKTERRKPSMSNPYFHSSPRKASMNYGPRNTSDTVDYQPMGKGKDGLHRQMALQPTYRTEPQEDKKFAPHVVKKIMDVALEEAVEGMNQYEATKCKALSVSVCEDIKQKVKWLNYERYKLICVVYFGSVGGQELRVTSRCLWNENFDNFASSSVVKGDIYAVALMYGVYQE</sequence>